<sequence length="171" mass="19655">MAKKITSQRITPCLWFDKEVEEAVKFYTGIFPNSSIGRISYYTKEGFEIHHMPEGTVLTVEFTLDGQEFMALNGGPLFRFNEAVSFVVNCENQEEIDYYWEKLRVGGDPKSEQCGWLKDQFGLSWQVVPVQLGDMMTDKDINRVNRVMAAIFKMKKMDLRALEEAYASVPA</sequence>
<dbReference type="Proteomes" id="UP000253410">
    <property type="component" value="Unassembled WGS sequence"/>
</dbReference>
<dbReference type="PANTHER" id="PTHR33990:SF2">
    <property type="entry name" value="PHNB-LIKE DOMAIN-CONTAINING PROTEIN"/>
    <property type="match status" value="1"/>
</dbReference>
<organism evidence="2 3">
    <name type="scientific">Chitinophaga flava</name>
    <dbReference type="NCBI Taxonomy" id="2259036"/>
    <lineage>
        <taxon>Bacteria</taxon>
        <taxon>Pseudomonadati</taxon>
        <taxon>Bacteroidota</taxon>
        <taxon>Chitinophagia</taxon>
        <taxon>Chitinophagales</taxon>
        <taxon>Chitinophagaceae</taxon>
        <taxon>Chitinophaga</taxon>
    </lineage>
</organism>
<dbReference type="InterPro" id="IPR029068">
    <property type="entry name" value="Glyas_Bleomycin-R_OHBP_Dase"/>
</dbReference>
<dbReference type="AlphaFoldDB" id="A0A365XXC0"/>
<evidence type="ECO:0000259" key="1">
    <source>
        <dbReference type="Pfam" id="PF06983"/>
    </source>
</evidence>
<dbReference type="Gene3D" id="3.10.180.10">
    <property type="entry name" value="2,3-Dihydroxybiphenyl 1,2-Dioxygenase, domain 1"/>
    <property type="match status" value="1"/>
</dbReference>
<evidence type="ECO:0000313" key="3">
    <source>
        <dbReference type="Proteomes" id="UP000253410"/>
    </source>
</evidence>
<name>A0A365XXC0_9BACT</name>
<evidence type="ECO:0000313" key="2">
    <source>
        <dbReference type="EMBL" id="RBL90651.1"/>
    </source>
</evidence>
<dbReference type="OrthoDB" id="9806473at2"/>
<dbReference type="Pfam" id="PF06983">
    <property type="entry name" value="3-dmu-9_3-mt"/>
    <property type="match status" value="1"/>
</dbReference>
<feature type="domain" description="PhnB-like" evidence="1">
    <location>
        <begin position="8"/>
        <end position="128"/>
    </location>
</feature>
<gene>
    <name evidence="2" type="ORF">DF182_29825</name>
</gene>
<comment type="caution">
    <text evidence="2">The sequence shown here is derived from an EMBL/GenBank/DDBJ whole genome shotgun (WGS) entry which is preliminary data.</text>
</comment>
<dbReference type="PIRSF" id="PIRSF021700">
    <property type="entry name" value="3_dmu_93_MTrfase"/>
    <property type="match status" value="1"/>
</dbReference>
<dbReference type="CDD" id="cd06588">
    <property type="entry name" value="PhnB_like"/>
    <property type="match status" value="1"/>
</dbReference>
<dbReference type="InterPro" id="IPR028973">
    <property type="entry name" value="PhnB-like"/>
</dbReference>
<dbReference type="RefSeq" id="WP_113619408.1">
    <property type="nucleotide sequence ID" value="NZ_QFFJ01000002.1"/>
</dbReference>
<dbReference type="InterPro" id="IPR009725">
    <property type="entry name" value="3_dmu_93_MTrfase"/>
</dbReference>
<proteinExistence type="predicted"/>
<accession>A0A365XXC0</accession>
<dbReference type="PANTHER" id="PTHR33990">
    <property type="entry name" value="PROTEIN YJDN-RELATED"/>
    <property type="match status" value="1"/>
</dbReference>
<protein>
    <recommendedName>
        <fullName evidence="1">PhnB-like domain-containing protein</fullName>
    </recommendedName>
</protein>
<dbReference type="SUPFAM" id="SSF54593">
    <property type="entry name" value="Glyoxalase/Bleomycin resistance protein/Dihydroxybiphenyl dioxygenase"/>
    <property type="match status" value="1"/>
</dbReference>
<keyword evidence="3" id="KW-1185">Reference proteome</keyword>
<reference evidence="2 3" key="1">
    <citation type="submission" date="2018-05" db="EMBL/GenBank/DDBJ databases">
        <title>Chitinophaga sp. K3CV102501T nov., isolated from isolated from a monsoon evergreen broad-leaved forest soil.</title>
        <authorList>
            <person name="Lv Y."/>
        </authorList>
    </citation>
    <scope>NUCLEOTIDE SEQUENCE [LARGE SCALE GENOMIC DNA]</scope>
    <source>
        <strain evidence="2 3">GDMCC 1.1325</strain>
    </source>
</reference>
<dbReference type="EMBL" id="QFFJ01000002">
    <property type="protein sequence ID" value="RBL90651.1"/>
    <property type="molecule type" value="Genomic_DNA"/>
</dbReference>